<sequence length="53" mass="5608">MGAYAFSSTRWGPYGFPEGCASYIKVAAFPILPPALVLLSIMSGASEKTLPEI</sequence>
<reference evidence="1 2" key="1">
    <citation type="submission" date="2013-04" db="EMBL/GenBank/DDBJ databases">
        <title>Gluconobacter oxydans NBRC 3293 whole genome sequence.</title>
        <authorList>
            <person name="Matsutani M."/>
            <person name="Yakushi T."/>
            <person name="Matsushita K."/>
        </authorList>
    </citation>
    <scope>NUCLEOTIDE SEQUENCE [LARGE SCALE GENOMIC DNA]</scope>
    <source>
        <strain evidence="1 2">NBRC 3293</strain>
    </source>
</reference>
<dbReference type="EMBL" id="BARJ01000002">
    <property type="protein sequence ID" value="GEM15737.1"/>
    <property type="molecule type" value="Genomic_DNA"/>
</dbReference>
<evidence type="ECO:0000313" key="1">
    <source>
        <dbReference type="EMBL" id="GEM15737.1"/>
    </source>
</evidence>
<comment type="caution">
    <text evidence="1">The sequence shown here is derived from an EMBL/GenBank/DDBJ whole genome shotgun (WGS) entry which is preliminary data.</text>
</comment>
<dbReference type="Proteomes" id="UP000484858">
    <property type="component" value="Unassembled WGS sequence"/>
</dbReference>
<proteinExistence type="predicted"/>
<protein>
    <submittedName>
        <fullName evidence="1">Uncharacterized protein</fullName>
    </submittedName>
</protein>
<organism evidence="1 2">
    <name type="scientific">Gluconobacter oxydans NBRC 3293</name>
    <dbReference type="NCBI Taxonomy" id="1315969"/>
    <lineage>
        <taxon>Bacteria</taxon>
        <taxon>Pseudomonadati</taxon>
        <taxon>Pseudomonadota</taxon>
        <taxon>Alphaproteobacteria</taxon>
        <taxon>Acetobacterales</taxon>
        <taxon>Acetobacteraceae</taxon>
        <taxon>Gluconobacter</taxon>
    </lineage>
</organism>
<evidence type="ECO:0000313" key="2">
    <source>
        <dbReference type="Proteomes" id="UP000484858"/>
    </source>
</evidence>
<accession>A0A829WYI8</accession>
<name>A0A829WYI8_GLUOY</name>
<gene>
    <name evidence="1" type="ORF">NBRC3293_0234</name>
</gene>
<dbReference type="AlphaFoldDB" id="A0A829WYI8"/>